<keyword evidence="3" id="KW-0813">Transport</keyword>
<evidence type="ECO:0000256" key="1">
    <source>
        <dbReference type="ARBA" id="ARBA00004651"/>
    </source>
</evidence>
<name>A0ABU9YXE0_9RHOO</name>
<feature type="transmembrane region" description="Helical" evidence="8">
    <location>
        <begin position="110"/>
        <end position="130"/>
    </location>
</feature>
<feature type="transmembrane region" description="Helical" evidence="8">
    <location>
        <begin position="12"/>
        <end position="30"/>
    </location>
</feature>
<evidence type="ECO:0000256" key="8">
    <source>
        <dbReference type="SAM" id="Phobius"/>
    </source>
</evidence>
<feature type="transmembrane region" description="Helical" evidence="8">
    <location>
        <begin position="232"/>
        <end position="257"/>
    </location>
</feature>
<keyword evidence="10" id="KW-1185">Reference proteome</keyword>
<keyword evidence="4" id="KW-1003">Cell membrane</keyword>
<evidence type="ECO:0000256" key="5">
    <source>
        <dbReference type="ARBA" id="ARBA00022692"/>
    </source>
</evidence>
<dbReference type="RefSeq" id="WP_345919106.1">
    <property type="nucleotide sequence ID" value="NZ_JBDIVE010000003.1"/>
</dbReference>
<dbReference type="InterPro" id="IPR037294">
    <property type="entry name" value="ABC_BtuC-like"/>
</dbReference>
<comment type="similarity">
    <text evidence="2">Belongs to the binding-protein-dependent transport system permease family. FecCD subfamily.</text>
</comment>
<reference evidence="9 10" key="1">
    <citation type="journal article" date="2018" name="Int. J. Syst. Evol. Microbiol.">
        <title>Uliginosibacterium sediminicola sp. nov., isolated from freshwater sediment.</title>
        <authorList>
            <person name="Hwang W.M."/>
            <person name="Kim S.M."/>
            <person name="Kang K."/>
            <person name="Ahn T.Y."/>
        </authorList>
    </citation>
    <scope>NUCLEOTIDE SEQUENCE [LARGE SCALE GENOMIC DNA]</scope>
    <source>
        <strain evidence="9 10">M1-21</strain>
    </source>
</reference>
<gene>
    <name evidence="9" type="ORF">ABDB84_07590</name>
</gene>
<organism evidence="9 10">
    <name type="scientific">Uliginosibacterium sediminicola</name>
    <dbReference type="NCBI Taxonomy" id="2024550"/>
    <lineage>
        <taxon>Bacteria</taxon>
        <taxon>Pseudomonadati</taxon>
        <taxon>Pseudomonadota</taxon>
        <taxon>Betaproteobacteria</taxon>
        <taxon>Rhodocyclales</taxon>
        <taxon>Zoogloeaceae</taxon>
        <taxon>Uliginosibacterium</taxon>
    </lineage>
</organism>
<feature type="transmembrane region" description="Helical" evidence="8">
    <location>
        <begin position="186"/>
        <end position="204"/>
    </location>
</feature>
<evidence type="ECO:0000256" key="2">
    <source>
        <dbReference type="ARBA" id="ARBA00007935"/>
    </source>
</evidence>
<dbReference type="Proteomes" id="UP001410394">
    <property type="component" value="Unassembled WGS sequence"/>
</dbReference>
<keyword evidence="5 8" id="KW-0812">Transmembrane</keyword>
<feature type="transmembrane region" description="Helical" evidence="8">
    <location>
        <begin position="142"/>
        <end position="166"/>
    </location>
</feature>
<sequence>MTLKPPPLLRASLLAAITVPLVLWLGLMLGSSGWGWTSPEIVWMIRVPRVMAAFGTGAALALGGALIQLVTRNPLSDPHVLGVTSGASVGALVALMLLPASFAFAPELGAMLGALLSTSLVFLLAWRGMGRGLLPGAQSGSIVMLLVGAMIGAASSAAVSFMLAIARDQQLRNLVFWLLGDLNGVTHWWPVWAGLLLAMLLALPHARELDLMSRGDGWAWTLGVPVARRRRLAILASCIAVGTAVATAGSIGFVGLVAPHVIRLLGLRAAQWLLPFSALFGGVFLVLADAVARTVIAPSQLPVGVVSAAVGVPVFLLLLLRRGAHK</sequence>
<accession>A0ABU9YXE0</accession>
<comment type="subcellular location">
    <subcellularLocation>
        <location evidence="1">Cell membrane</location>
        <topology evidence="1">Multi-pass membrane protein</topology>
    </subcellularLocation>
</comment>
<dbReference type="PANTHER" id="PTHR30472">
    <property type="entry name" value="FERRIC ENTEROBACTIN TRANSPORT SYSTEM PERMEASE PROTEIN"/>
    <property type="match status" value="1"/>
</dbReference>
<feature type="transmembrane region" description="Helical" evidence="8">
    <location>
        <begin position="269"/>
        <end position="288"/>
    </location>
</feature>
<evidence type="ECO:0000256" key="3">
    <source>
        <dbReference type="ARBA" id="ARBA00022448"/>
    </source>
</evidence>
<feature type="transmembrane region" description="Helical" evidence="8">
    <location>
        <begin position="300"/>
        <end position="320"/>
    </location>
</feature>
<proteinExistence type="inferred from homology"/>
<comment type="caution">
    <text evidence="9">The sequence shown here is derived from an EMBL/GenBank/DDBJ whole genome shotgun (WGS) entry which is preliminary data.</text>
</comment>
<dbReference type="InterPro" id="IPR000522">
    <property type="entry name" value="ABC_transptr_permease_BtuC"/>
</dbReference>
<feature type="transmembrane region" description="Helical" evidence="8">
    <location>
        <begin position="50"/>
        <end position="69"/>
    </location>
</feature>
<dbReference type="SUPFAM" id="SSF81345">
    <property type="entry name" value="ABC transporter involved in vitamin B12 uptake, BtuC"/>
    <property type="match status" value="1"/>
</dbReference>
<dbReference type="Gene3D" id="1.10.3470.10">
    <property type="entry name" value="ABC transporter involved in vitamin B12 uptake, BtuC"/>
    <property type="match status" value="1"/>
</dbReference>
<dbReference type="PANTHER" id="PTHR30472:SF25">
    <property type="entry name" value="ABC TRANSPORTER PERMEASE PROTEIN MJ0876-RELATED"/>
    <property type="match status" value="1"/>
</dbReference>
<evidence type="ECO:0000256" key="7">
    <source>
        <dbReference type="ARBA" id="ARBA00023136"/>
    </source>
</evidence>
<dbReference type="EMBL" id="JBDIVE010000003">
    <property type="protein sequence ID" value="MEN3068337.1"/>
    <property type="molecule type" value="Genomic_DNA"/>
</dbReference>
<evidence type="ECO:0000256" key="6">
    <source>
        <dbReference type="ARBA" id="ARBA00022989"/>
    </source>
</evidence>
<evidence type="ECO:0000256" key="4">
    <source>
        <dbReference type="ARBA" id="ARBA00022475"/>
    </source>
</evidence>
<evidence type="ECO:0000313" key="9">
    <source>
        <dbReference type="EMBL" id="MEN3068337.1"/>
    </source>
</evidence>
<dbReference type="Pfam" id="PF01032">
    <property type="entry name" value="FecCD"/>
    <property type="match status" value="1"/>
</dbReference>
<feature type="transmembrane region" description="Helical" evidence="8">
    <location>
        <begin position="81"/>
        <end position="104"/>
    </location>
</feature>
<evidence type="ECO:0000313" key="10">
    <source>
        <dbReference type="Proteomes" id="UP001410394"/>
    </source>
</evidence>
<keyword evidence="6 8" id="KW-1133">Transmembrane helix</keyword>
<protein>
    <submittedName>
        <fullName evidence="9">Iron ABC transporter permease</fullName>
    </submittedName>
</protein>
<keyword evidence="7 8" id="KW-0472">Membrane</keyword>
<dbReference type="CDD" id="cd06550">
    <property type="entry name" value="TM_ABC_iron-siderophores_like"/>
    <property type="match status" value="1"/>
</dbReference>